<evidence type="ECO:0000256" key="10">
    <source>
        <dbReference type="SAM" id="SignalP"/>
    </source>
</evidence>
<keyword evidence="5" id="KW-0482">Metalloprotease</keyword>
<organism evidence="12 13">
    <name type="scientific">Cotesia congregata</name>
    <name type="common">Parasitoid wasp</name>
    <name type="synonym">Apanteles congregatus</name>
    <dbReference type="NCBI Taxonomy" id="51543"/>
    <lineage>
        <taxon>Eukaryota</taxon>
        <taxon>Metazoa</taxon>
        <taxon>Ecdysozoa</taxon>
        <taxon>Arthropoda</taxon>
        <taxon>Hexapoda</taxon>
        <taxon>Insecta</taxon>
        <taxon>Pterygota</taxon>
        <taxon>Neoptera</taxon>
        <taxon>Endopterygota</taxon>
        <taxon>Hymenoptera</taxon>
        <taxon>Apocrita</taxon>
        <taxon>Ichneumonoidea</taxon>
        <taxon>Braconidae</taxon>
        <taxon>Microgastrinae</taxon>
        <taxon>Cotesia</taxon>
    </lineage>
</organism>
<feature type="domain" description="Peptidase M12B" evidence="11">
    <location>
        <begin position="169"/>
        <end position="389"/>
    </location>
</feature>
<proteinExistence type="predicted"/>
<evidence type="ECO:0000256" key="4">
    <source>
        <dbReference type="ARBA" id="ARBA00022833"/>
    </source>
</evidence>
<gene>
    <name evidence="12" type="ORF">HICCMSTLAB_LOCUS7565</name>
</gene>
<dbReference type="GO" id="GO:0046872">
    <property type="term" value="F:metal ion binding"/>
    <property type="evidence" value="ECO:0007669"/>
    <property type="project" value="UniProtKB-KW"/>
</dbReference>
<comment type="caution">
    <text evidence="12">The sequence shown here is derived from an EMBL/GenBank/DDBJ whole genome shotgun (WGS) entry which is preliminary data.</text>
</comment>
<dbReference type="InterPro" id="IPR024079">
    <property type="entry name" value="MetalloPept_cat_dom_sf"/>
</dbReference>
<feature type="compositionally biased region" description="Polar residues" evidence="9">
    <location>
        <begin position="114"/>
        <end position="124"/>
    </location>
</feature>
<feature type="signal peptide" evidence="10">
    <location>
        <begin position="1"/>
        <end position="16"/>
    </location>
</feature>
<sequence length="471" mass="52088">MITKLLIFFVIAGALSQELHNSTPQNRVVQKSLLDDLKSWISPNDGNLATENTPIYGIQRKPKLFENGAVEYKIVKFKNAMKKLSDFLYKNQSHAIAPVNNQPSPVTEAPHSEAANSIPSTTAQPEPKKDLNTLIAEMLRKIFPNSHLIMGHRQSTTTPKPSLPYPNTVYPEILVIIDNSLYKKLDSNILRTVVHALGFFNGVDLLYRNLDSPKFRLNIAAILIVQEKDGFPNLEHAPDKIDGDSITWPVGEWLYNHQETFPLDSYDIAVTLTANGIYGKANGEEILLGGIAYPSGACTVFHENQLVVKTALVTEKGDFHGIRAAAHEIGHSLGIDDHDDQPDKGCSKEASTIMSPSTELNGFKWSQCSLDLLTQTFVKSTAECLYNKPKGGKSVPRLMPGKIVNANKQCHFKQKNFFADVTENICEHLVCRSHENSFGSYVQTYHEIGAAIGSTCGQDKICLLGNCVEVK</sequence>
<keyword evidence="6" id="KW-1015">Disulfide bond</keyword>
<evidence type="ECO:0000313" key="12">
    <source>
        <dbReference type="EMBL" id="CAG5095150.1"/>
    </source>
</evidence>
<keyword evidence="7" id="KW-0325">Glycoprotein</keyword>
<dbReference type="OrthoDB" id="7674836at2759"/>
<evidence type="ECO:0000256" key="8">
    <source>
        <dbReference type="PROSITE-ProRule" id="PRU00276"/>
    </source>
</evidence>
<evidence type="ECO:0000256" key="5">
    <source>
        <dbReference type="ARBA" id="ARBA00023049"/>
    </source>
</evidence>
<dbReference type="GO" id="GO:0006509">
    <property type="term" value="P:membrane protein ectodomain proteolysis"/>
    <property type="evidence" value="ECO:0007669"/>
    <property type="project" value="TreeGrafter"/>
</dbReference>
<evidence type="ECO:0000256" key="7">
    <source>
        <dbReference type="ARBA" id="ARBA00023180"/>
    </source>
</evidence>
<feature type="region of interest" description="Disordered" evidence="9">
    <location>
        <begin position="99"/>
        <end position="127"/>
    </location>
</feature>
<keyword evidence="10" id="KW-0732">Signal</keyword>
<evidence type="ECO:0000256" key="3">
    <source>
        <dbReference type="ARBA" id="ARBA00022801"/>
    </source>
</evidence>
<accession>A0A8J2HDE5</accession>
<keyword evidence="2" id="KW-0479">Metal-binding</keyword>
<dbReference type="InterPro" id="IPR001590">
    <property type="entry name" value="Peptidase_M12B"/>
</dbReference>
<dbReference type="InterPro" id="IPR041645">
    <property type="entry name" value="ADAMTS_CR_2"/>
</dbReference>
<dbReference type="Gene3D" id="3.40.390.10">
    <property type="entry name" value="Collagenase (Catalytic Domain)"/>
    <property type="match status" value="1"/>
</dbReference>
<evidence type="ECO:0000256" key="6">
    <source>
        <dbReference type="ARBA" id="ARBA00023157"/>
    </source>
</evidence>
<dbReference type="PANTHER" id="PTHR11905:SF249">
    <property type="entry name" value="SOL NARAE, ISOFORM C"/>
    <property type="match status" value="1"/>
</dbReference>
<dbReference type="GO" id="GO:0004222">
    <property type="term" value="F:metalloendopeptidase activity"/>
    <property type="evidence" value="ECO:0007669"/>
    <property type="project" value="InterPro"/>
</dbReference>
<comment type="caution">
    <text evidence="8">Lacks conserved residue(s) required for the propagation of feature annotation.</text>
</comment>
<protein>
    <submittedName>
        <fullName evidence="12">Similar to Adamts16: A disintegrin and metalloproteinase with thrombospondin motifs 16 (Mus musculus)</fullName>
    </submittedName>
</protein>
<evidence type="ECO:0000259" key="11">
    <source>
        <dbReference type="PROSITE" id="PS50215"/>
    </source>
</evidence>
<reference evidence="12" key="1">
    <citation type="submission" date="2021-04" db="EMBL/GenBank/DDBJ databases">
        <authorList>
            <person name="Chebbi M.A.C M."/>
        </authorList>
    </citation>
    <scope>NUCLEOTIDE SEQUENCE</scope>
</reference>
<keyword evidence="1" id="KW-0645">Protease</keyword>
<evidence type="ECO:0000256" key="1">
    <source>
        <dbReference type="ARBA" id="ARBA00022670"/>
    </source>
</evidence>
<dbReference type="Pfam" id="PF01421">
    <property type="entry name" value="Reprolysin"/>
    <property type="match status" value="1"/>
</dbReference>
<keyword evidence="13" id="KW-1185">Reference proteome</keyword>
<dbReference type="Pfam" id="PF17771">
    <property type="entry name" value="ADAMTS_CR_2"/>
    <property type="match status" value="1"/>
</dbReference>
<dbReference type="Gene3D" id="3.40.1620.60">
    <property type="match status" value="1"/>
</dbReference>
<evidence type="ECO:0000256" key="9">
    <source>
        <dbReference type="SAM" id="MobiDB-lite"/>
    </source>
</evidence>
<keyword evidence="3" id="KW-0378">Hydrolase</keyword>
<keyword evidence="4" id="KW-0862">Zinc</keyword>
<dbReference type="AlphaFoldDB" id="A0A8J2HDE5"/>
<dbReference type="PROSITE" id="PS50215">
    <property type="entry name" value="ADAM_MEPRO"/>
    <property type="match status" value="1"/>
</dbReference>
<feature type="active site" evidence="8">
    <location>
        <position position="328"/>
    </location>
</feature>
<evidence type="ECO:0000256" key="2">
    <source>
        <dbReference type="ARBA" id="ARBA00022723"/>
    </source>
</evidence>
<name>A0A8J2HDE5_COTCN</name>
<dbReference type="SUPFAM" id="SSF55486">
    <property type="entry name" value="Metalloproteases ('zincins'), catalytic domain"/>
    <property type="match status" value="1"/>
</dbReference>
<dbReference type="PANTHER" id="PTHR11905">
    <property type="entry name" value="ADAM A DISINTEGRIN AND METALLOPROTEASE DOMAIN"/>
    <property type="match status" value="1"/>
</dbReference>
<evidence type="ECO:0000313" key="13">
    <source>
        <dbReference type="Proteomes" id="UP000786811"/>
    </source>
</evidence>
<dbReference type="EMBL" id="CAJNRD030001121">
    <property type="protein sequence ID" value="CAG5095150.1"/>
    <property type="molecule type" value="Genomic_DNA"/>
</dbReference>
<dbReference type="Proteomes" id="UP000786811">
    <property type="component" value="Unassembled WGS sequence"/>
</dbReference>
<feature type="chain" id="PRO_5035251749" evidence="10">
    <location>
        <begin position="17"/>
        <end position="471"/>
    </location>
</feature>